<dbReference type="EMBL" id="FOTI01000007">
    <property type="protein sequence ID" value="SFL31569.1"/>
    <property type="molecule type" value="Genomic_DNA"/>
</dbReference>
<evidence type="ECO:0000259" key="2">
    <source>
        <dbReference type="SMART" id="SM00842"/>
    </source>
</evidence>
<proteinExistence type="predicted"/>
<sequence length="732" mass="80609">MTDEITFALDIGTRTIVGVLLERKENGYRIVNSAVREHQTRAMLDGQIHNVGKVAESVQAVKNELEEKSGLKLTKVAIAAAGRALKTVTQHYEIELDKSRYIEEEDLKKLELSAIKKAQLSLQKIENSTTNNGQSDSQLESGLRTKINIDYHFVGYTVRKYKLDSMEIGYLLGQRGKVMEVELVATFLPRIVIDSLFSVINSVELEVEHLTLEPIAAAQIVIPEAMSNFNLALVDIGAGTSDIAITKSGAISGYDMVPIAGDEITETISEKFLIDYNQAEKVKCNLTAEDITEVKTILGEKITLKQAEIIAAVEPQLEMLAESIAESILKINSTPPQAVIFIGGGSLTPGLKEKFAEKIDIIASRIGIRKREDLNNLEGEITGVNTTQTLTPLGIAVTTIETKSKAVFIEVEVNGTMINLLTLSKPTVGDALLAAEIEVDQLTPRPGMGITATVNDELKTVPGEMGSQAKILVNDQPVGLEELVDNGDQITFQPGRPGRNAAAEIRDLIPDSELKEYTVYLNGSKNKVGTRIFQNNKLVNLDESVSDGAEITYTVPETIREALAQIMDLPAASFANQTIKFNFNGQQEEIVLSNYLVKKAGQPIDFDSELVDNIELEIKEKSKTAFTIRDLLQKKGNQNITFYFNGSELTIPDQIWEVEVNTEQVELDYQIKADDQIQAFSRTLTVAGVFNYINYNISDNLKEKMKIMLNGKEVNLAAKIKANDKLKVKLNG</sequence>
<gene>
    <name evidence="3" type="ORF">SAMN02983006_00825</name>
</gene>
<organism evidence="3 4">
    <name type="scientific">Halanaerobium salsuginis</name>
    <dbReference type="NCBI Taxonomy" id="29563"/>
    <lineage>
        <taxon>Bacteria</taxon>
        <taxon>Bacillati</taxon>
        <taxon>Bacillota</taxon>
        <taxon>Clostridia</taxon>
        <taxon>Halanaerobiales</taxon>
        <taxon>Halanaerobiaceae</taxon>
        <taxon>Halanaerobium</taxon>
    </lineage>
</organism>
<dbReference type="InterPro" id="IPR003494">
    <property type="entry name" value="SHS2_FtsA"/>
</dbReference>
<keyword evidence="3" id="KW-0132">Cell division</keyword>
<dbReference type="Pfam" id="PF14450">
    <property type="entry name" value="FtsA"/>
    <property type="match status" value="1"/>
</dbReference>
<keyword evidence="3" id="KW-0131">Cell cycle</keyword>
<dbReference type="RefSeq" id="WP_089860104.1">
    <property type="nucleotide sequence ID" value="NZ_FOTI01000007.1"/>
</dbReference>
<accession>A0A1I4GNT1</accession>
<dbReference type="PANTHER" id="PTHR32432">
    <property type="entry name" value="CELL DIVISION PROTEIN FTSA-RELATED"/>
    <property type="match status" value="1"/>
</dbReference>
<dbReference type="PROSITE" id="PS50889">
    <property type="entry name" value="S4"/>
    <property type="match status" value="1"/>
</dbReference>
<dbReference type="SUPFAM" id="SSF53067">
    <property type="entry name" value="Actin-like ATPase domain"/>
    <property type="match status" value="2"/>
</dbReference>
<dbReference type="InterPro" id="IPR043129">
    <property type="entry name" value="ATPase_NBD"/>
</dbReference>
<dbReference type="OrthoDB" id="9768127at2"/>
<feature type="domain" description="SHS2" evidence="2">
    <location>
        <begin position="6"/>
        <end position="221"/>
    </location>
</feature>
<protein>
    <submittedName>
        <fullName evidence="3">Cell division protein FtsA</fullName>
    </submittedName>
</protein>
<dbReference type="STRING" id="29563.SAMN02983006_00825"/>
<keyword evidence="1" id="KW-0694">RNA-binding</keyword>
<dbReference type="Gene3D" id="3.30.420.40">
    <property type="match status" value="2"/>
</dbReference>
<dbReference type="InterPro" id="IPR050696">
    <property type="entry name" value="FtsA/MreB"/>
</dbReference>
<dbReference type="GO" id="GO:0003723">
    <property type="term" value="F:RNA binding"/>
    <property type="evidence" value="ECO:0007669"/>
    <property type="project" value="UniProtKB-KW"/>
</dbReference>
<reference evidence="3 4" key="1">
    <citation type="submission" date="2016-10" db="EMBL/GenBank/DDBJ databases">
        <authorList>
            <person name="de Groot N.N."/>
        </authorList>
    </citation>
    <scope>NUCLEOTIDE SEQUENCE [LARGE SCALE GENOMIC DNA]</scope>
    <source>
        <strain evidence="3 4">ATCC 51327</strain>
    </source>
</reference>
<evidence type="ECO:0000313" key="3">
    <source>
        <dbReference type="EMBL" id="SFL31569.1"/>
    </source>
</evidence>
<evidence type="ECO:0000313" key="4">
    <source>
        <dbReference type="Proteomes" id="UP000199006"/>
    </source>
</evidence>
<evidence type="ECO:0000256" key="1">
    <source>
        <dbReference type="PROSITE-ProRule" id="PRU00182"/>
    </source>
</evidence>
<dbReference type="AlphaFoldDB" id="A0A1I4GNT1"/>
<keyword evidence="4" id="KW-1185">Reference proteome</keyword>
<dbReference type="SMART" id="SM00842">
    <property type="entry name" value="FtsA"/>
    <property type="match status" value="1"/>
</dbReference>
<dbReference type="CDD" id="cd24004">
    <property type="entry name" value="ASKHA_NBD_PilM-like"/>
    <property type="match status" value="1"/>
</dbReference>
<dbReference type="GO" id="GO:0051301">
    <property type="term" value="P:cell division"/>
    <property type="evidence" value="ECO:0007669"/>
    <property type="project" value="UniProtKB-KW"/>
</dbReference>
<dbReference type="PANTHER" id="PTHR32432:SF3">
    <property type="entry name" value="ETHANOLAMINE UTILIZATION PROTEIN EUTJ"/>
    <property type="match status" value="1"/>
</dbReference>
<name>A0A1I4GNT1_9FIRM</name>
<dbReference type="Proteomes" id="UP000199006">
    <property type="component" value="Unassembled WGS sequence"/>
</dbReference>